<dbReference type="PANTHER" id="PTHR21043:SF0">
    <property type="entry name" value="MITOCHONDRIAL ASSEMBLY OF RIBOSOMAL LARGE SUBUNIT PROTEIN 1"/>
    <property type="match status" value="1"/>
</dbReference>
<proteinExistence type="inferred from homology"/>
<evidence type="ECO:0000313" key="4">
    <source>
        <dbReference type="Proteomes" id="UP000824044"/>
    </source>
</evidence>
<dbReference type="Pfam" id="PF02410">
    <property type="entry name" value="RsfS"/>
    <property type="match status" value="1"/>
</dbReference>
<dbReference type="InterPro" id="IPR004394">
    <property type="entry name" value="Iojap/RsfS/C7orf30"/>
</dbReference>
<reference evidence="3" key="2">
    <citation type="submission" date="2021-04" db="EMBL/GenBank/DDBJ databases">
        <authorList>
            <person name="Gilroy R."/>
        </authorList>
    </citation>
    <scope>NUCLEOTIDE SEQUENCE</scope>
    <source>
        <strain evidence="3">CHK33-5263</strain>
    </source>
</reference>
<evidence type="ECO:0000256" key="2">
    <source>
        <dbReference type="HAMAP-Rule" id="MF_01477"/>
    </source>
</evidence>
<dbReference type="InterPro" id="IPR043519">
    <property type="entry name" value="NT_sf"/>
</dbReference>
<dbReference type="SUPFAM" id="SSF81301">
    <property type="entry name" value="Nucleotidyltransferase"/>
    <property type="match status" value="1"/>
</dbReference>
<dbReference type="NCBIfam" id="TIGR00090">
    <property type="entry name" value="rsfS_iojap_ybeB"/>
    <property type="match status" value="1"/>
</dbReference>
<dbReference type="HAMAP" id="MF_01477">
    <property type="entry name" value="Iojap_RsfS"/>
    <property type="match status" value="1"/>
</dbReference>
<dbReference type="GO" id="GO:0005737">
    <property type="term" value="C:cytoplasm"/>
    <property type="evidence" value="ECO:0007669"/>
    <property type="project" value="UniProtKB-SubCell"/>
</dbReference>
<keyword evidence="2" id="KW-0963">Cytoplasm</keyword>
<comment type="similarity">
    <text evidence="1 2">Belongs to the Iojap/RsfS family.</text>
</comment>
<name>A0A9D2IUZ5_9FIRM</name>
<dbReference type="GO" id="GO:0017148">
    <property type="term" value="P:negative regulation of translation"/>
    <property type="evidence" value="ECO:0007669"/>
    <property type="project" value="UniProtKB-UniRule"/>
</dbReference>
<gene>
    <name evidence="2 3" type="primary">rsfS</name>
    <name evidence="3" type="ORF">H9812_01310</name>
</gene>
<dbReference type="GO" id="GO:0043023">
    <property type="term" value="F:ribosomal large subunit binding"/>
    <property type="evidence" value="ECO:0007669"/>
    <property type="project" value="TreeGrafter"/>
</dbReference>
<dbReference type="GO" id="GO:0042256">
    <property type="term" value="P:cytosolic ribosome assembly"/>
    <property type="evidence" value="ECO:0007669"/>
    <property type="project" value="UniProtKB-UniRule"/>
</dbReference>
<organism evidence="3 4">
    <name type="scientific">Candidatus Gallimonas intestinigallinarum</name>
    <dbReference type="NCBI Taxonomy" id="2838604"/>
    <lineage>
        <taxon>Bacteria</taxon>
        <taxon>Bacillati</taxon>
        <taxon>Bacillota</taxon>
        <taxon>Clostridia</taxon>
        <taxon>Candidatus Gallimonas</taxon>
    </lineage>
</organism>
<comment type="function">
    <text evidence="2">Functions as a ribosomal silencing factor. Interacts with ribosomal protein uL14 (rplN), blocking formation of intersubunit bridge B8. Prevents association of the 30S and 50S ribosomal subunits and the formation of functional ribosomes, thus repressing translation.</text>
</comment>
<keyword evidence="2" id="KW-0678">Repressor</keyword>
<dbReference type="PANTHER" id="PTHR21043">
    <property type="entry name" value="IOJAP SUPERFAMILY ORTHOLOG"/>
    <property type="match status" value="1"/>
</dbReference>
<sequence length="115" mass="13022">MTGHELALACAKALSEKKAQDIVILDVADQTVVCSYFVIASGRSTTQVRALGDAVEEKLEKEDLVPLRKEGLREGRWGVLDYGDVVVHIFNEESRLYYYLERLWDSGKNIERFEG</sequence>
<keyword evidence="2" id="KW-0810">Translation regulation</keyword>
<dbReference type="GO" id="GO:0090071">
    <property type="term" value="P:negative regulation of ribosome biogenesis"/>
    <property type="evidence" value="ECO:0007669"/>
    <property type="project" value="UniProtKB-UniRule"/>
</dbReference>
<dbReference type="AlphaFoldDB" id="A0A9D2IUZ5"/>
<comment type="subunit">
    <text evidence="2">Interacts with ribosomal protein uL14 (rplN).</text>
</comment>
<protein>
    <recommendedName>
        <fullName evidence="2">Ribosomal silencing factor RsfS</fullName>
    </recommendedName>
</protein>
<evidence type="ECO:0000313" key="3">
    <source>
        <dbReference type="EMBL" id="HIZ24104.1"/>
    </source>
</evidence>
<accession>A0A9D2IUZ5</accession>
<dbReference type="Proteomes" id="UP000824044">
    <property type="component" value="Unassembled WGS sequence"/>
</dbReference>
<reference evidence="3" key="1">
    <citation type="journal article" date="2021" name="PeerJ">
        <title>Extensive microbial diversity within the chicken gut microbiome revealed by metagenomics and culture.</title>
        <authorList>
            <person name="Gilroy R."/>
            <person name="Ravi A."/>
            <person name="Getino M."/>
            <person name="Pursley I."/>
            <person name="Horton D.L."/>
            <person name="Alikhan N.F."/>
            <person name="Baker D."/>
            <person name="Gharbi K."/>
            <person name="Hall N."/>
            <person name="Watson M."/>
            <person name="Adriaenssens E.M."/>
            <person name="Foster-Nyarko E."/>
            <person name="Jarju S."/>
            <person name="Secka A."/>
            <person name="Antonio M."/>
            <person name="Oren A."/>
            <person name="Chaudhuri R.R."/>
            <person name="La Ragione R."/>
            <person name="Hildebrand F."/>
            <person name="Pallen M.J."/>
        </authorList>
    </citation>
    <scope>NUCLEOTIDE SEQUENCE</scope>
    <source>
        <strain evidence="3">CHK33-5263</strain>
    </source>
</reference>
<comment type="subcellular location">
    <subcellularLocation>
        <location evidence="2">Cytoplasm</location>
    </subcellularLocation>
</comment>
<comment type="caution">
    <text evidence="3">The sequence shown here is derived from an EMBL/GenBank/DDBJ whole genome shotgun (WGS) entry which is preliminary data.</text>
</comment>
<dbReference type="EMBL" id="DXBS01000029">
    <property type="protein sequence ID" value="HIZ24104.1"/>
    <property type="molecule type" value="Genomic_DNA"/>
</dbReference>
<dbReference type="Gene3D" id="3.30.460.10">
    <property type="entry name" value="Beta Polymerase, domain 2"/>
    <property type="match status" value="1"/>
</dbReference>
<evidence type="ECO:0000256" key="1">
    <source>
        <dbReference type="ARBA" id="ARBA00010574"/>
    </source>
</evidence>